<protein>
    <recommendedName>
        <fullName evidence="3">Leucine-rich repeat domain-containing protein</fullName>
    </recommendedName>
</protein>
<name>A0ABV6XIC3_9ACTN</name>
<proteinExistence type="predicted"/>
<keyword evidence="2" id="KW-1185">Reference proteome</keyword>
<dbReference type="Proteomes" id="UP001592581">
    <property type="component" value="Unassembled WGS sequence"/>
</dbReference>
<sequence length="484" mass="53798">MDFIHRTFQDYLAARAAVQEGDLGLLVRNAHDDQWEDVIRMSVWHASPAVRADLLSRLLRQARLDSEESARLVILAMTCLEYAVELSPAMQTQVEDEAARLLPPRDMEAADRLARAGSAILELLPGPDGLDRPTARAVVQAAIQTADPRAIPLLARYADHPDGPLRLTLANAWARFDTVEYGRQVIVRLQSDDPLSISAPDQVDFIGSAGGHRSIRHAGPLSRTEIEKYGELQLAHLELDQQWGEADLSALSGCSALRFLSLQVHKADLWPLSGLGLEALHLVSGRYRSLYALADMARLTSLVLPTDGVIDQDRLSALPASLRRLRLRLMDVGRPFTGLLRFTELEHLELNISAPSKASLAPLADLPRLHTLVLDDENLALLDSAPVLPSVRHLVLYRPQEVAEFRFLVRCYPELESLVLRGIADQSLDLAQLAPLRRLRHVEVRSGHPELVRGQEHLAGVDVDIAWRPYSWARAALYQPKTLL</sequence>
<reference evidence="1 2" key="1">
    <citation type="submission" date="2024-06" db="EMBL/GenBank/DDBJ databases">
        <authorList>
            <person name="Lee S.D."/>
        </authorList>
    </citation>
    <scope>NUCLEOTIDE SEQUENCE [LARGE SCALE GENOMIC DNA]</scope>
    <source>
        <strain evidence="1 2">N1-10</strain>
    </source>
</reference>
<accession>A0ABV6XIC3</accession>
<dbReference type="RefSeq" id="WP_380563476.1">
    <property type="nucleotide sequence ID" value="NZ_JBEUKS010000002.1"/>
</dbReference>
<dbReference type="Gene3D" id="3.80.10.10">
    <property type="entry name" value="Ribonuclease Inhibitor"/>
    <property type="match status" value="1"/>
</dbReference>
<evidence type="ECO:0008006" key="3">
    <source>
        <dbReference type="Google" id="ProtNLM"/>
    </source>
</evidence>
<evidence type="ECO:0000313" key="2">
    <source>
        <dbReference type="Proteomes" id="UP001592581"/>
    </source>
</evidence>
<organism evidence="1 2">
    <name type="scientific">Streptacidiphilus jeojiensis</name>
    <dbReference type="NCBI Taxonomy" id="3229225"/>
    <lineage>
        <taxon>Bacteria</taxon>
        <taxon>Bacillati</taxon>
        <taxon>Actinomycetota</taxon>
        <taxon>Actinomycetes</taxon>
        <taxon>Kitasatosporales</taxon>
        <taxon>Streptomycetaceae</taxon>
        <taxon>Streptacidiphilus</taxon>
    </lineage>
</organism>
<dbReference type="InterPro" id="IPR032675">
    <property type="entry name" value="LRR_dom_sf"/>
</dbReference>
<dbReference type="SUPFAM" id="SSF52058">
    <property type="entry name" value="L domain-like"/>
    <property type="match status" value="1"/>
</dbReference>
<evidence type="ECO:0000313" key="1">
    <source>
        <dbReference type="EMBL" id="MFC1437818.1"/>
    </source>
</evidence>
<dbReference type="EMBL" id="JBEUKS010000002">
    <property type="protein sequence ID" value="MFC1437818.1"/>
    <property type="molecule type" value="Genomic_DNA"/>
</dbReference>
<gene>
    <name evidence="1" type="ORF">ABUW04_06055</name>
</gene>
<comment type="caution">
    <text evidence="1">The sequence shown here is derived from an EMBL/GenBank/DDBJ whole genome shotgun (WGS) entry which is preliminary data.</text>
</comment>